<evidence type="ECO:0000313" key="7">
    <source>
        <dbReference type="EMBL" id="GED96916.1"/>
    </source>
</evidence>
<dbReference type="Proteomes" id="UP000444980">
    <property type="component" value="Unassembled WGS sequence"/>
</dbReference>
<dbReference type="OrthoDB" id="8399956at2"/>
<dbReference type="EMBL" id="BJOU01000001">
    <property type="protein sequence ID" value="GED96916.1"/>
    <property type="molecule type" value="Genomic_DNA"/>
</dbReference>
<keyword evidence="2" id="KW-1036">Host cytoplasmic vesicle</keyword>
<evidence type="ECO:0000256" key="5">
    <source>
        <dbReference type="HAMAP-Rule" id="MF_01812"/>
    </source>
</evidence>
<feature type="active site" description="Proton donor" evidence="5">
    <location>
        <position position="131"/>
    </location>
</feature>
<gene>
    <name evidence="7" type="primary">eis</name>
    <name evidence="7" type="ORF">nbrc107697_09550</name>
</gene>
<evidence type="ECO:0000313" key="8">
    <source>
        <dbReference type="Proteomes" id="UP000444980"/>
    </source>
</evidence>
<feature type="binding site" evidence="5">
    <location>
        <begin position="90"/>
        <end position="92"/>
    </location>
    <ligand>
        <name>acetyl-CoA</name>
        <dbReference type="ChEBI" id="CHEBI:57288"/>
    </ligand>
</feature>
<dbReference type="GO" id="GO:0030649">
    <property type="term" value="P:aminoglycoside antibiotic catabolic process"/>
    <property type="evidence" value="ECO:0007669"/>
    <property type="project" value="TreeGrafter"/>
</dbReference>
<dbReference type="SUPFAM" id="SSF55729">
    <property type="entry name" value="Acyl-CoA N-acyltransferases (Nat)"/>
    <property type="match status" value="1"/>
</dbReference>
<evidence type="ECO:0000256" key="1">
    <source>
        <dbReference type="ARBA" id="ARBA00009213"/>
    </source>
</evidence>
<dbReference type="SUPFAM" id="SSF55718">
    <property type="entry name" value="SCP-like"/>
    <property type="match status" value="1"/>
</dbReference>
<protein>
    <submittedName>
        <fullName evidence="7">UPF0256 protein</fullName>
    </submittedName>
</protein>
<dbReference type="Gene3D" id="3.30.1050.10">
    <property type="entry name" value="SCP2 sterol-binding domain"/>
    <property type="match status" value="1"/>
</dbReference>
<dbReference type="InterPro" id="IPR041380">
    <property type="entry name" value="Acetyltransf_17"/>
</dbReference>
<evidence type="ECO:0000256" key="3">
    <source>
        <dbReference type="ARBA" id="ARBA00022679"/>
    </source>
</evidence>
<dbReference type="RefSeq" id="WP_161926323.1">
    <property type="nucleotide sequence ID" value="NZ_BJOU01000001.1"/>
</dbReference>
<proteinExistence type="inferred from homology"/>
<comment type="subunit">
    <text evidence="5">Homohexamer; trimer of dimers.</text>
</comment>
<name>A0A7I9UVR5_9ACTN</name>
<evidence type="ECO:0000256" key="2">
    <source>
        <dbReference type="ARBA" id="ARBA00022488"/>
    </source>
</evidence>
<dbReference type="Pfam" id="PF13527">
    <property type="entry name" value="Acetyltransf_9"/>
    <property type="match status" value="1"/>
</dbReference>
<dbReference type="NCBIfam" id="NF002367">
    <property type="entry name" value="PRK01346.1-4"/>
    <property type="match status" value="1"/>
</dbReference>
<dbReference type="Pfam" id="PF17668">
    <property type="entry name" value="Acetyltransf_17"/>
    <property type="match status" value="1"/>
</dbReference>
<dbReference type="PROSITE" id="PS51186">
    <property type="entry name" value="GNAT"/>
    <property type="match status" value="1"/>
</dbReference>
<keyword evidence="8" id="KW-1185">Reference proteome</keyword>
<comment type="similarity">
    <text evidence="1 5">Belongs to the acetyltransferase Eis family.</text>
</comment>
<accession>A0A7I9UVR5</accession>
<evidence type="ECO:0000256" key="4">
    <source>
        <dbReference type="ARBA" id="ARBA00023315"/>
    </source>
</evidence>
<dbReference type="AlphaFoldDB" id="A0A7I9UVR5"/>
<dbReference type="InterPro" id="IPR025559">
    <property type="entry name" value="Eis_dom"/>
</dbReference>
<dbReference type="GO" id="GO:0034069">
    <property type="term" value="F:aminoglycoside N-acetyltransferase activity"/>
    <property type="evidence" value="ECO:0007669"/>
    <property type="project" value="TreeGrafter"/>
</dbReference>
<keyword evidence="4 5" id="KW-0012">Acyltransferase</keyword>
<feature type="binding site" evidence="5">
    <location>
        <begin position="98"/>
        <end position="103"/>
    </location>
    <ligand>
        <name>acetyl-CoA</name>
        <dbReference type="ChEBI" id="CHEBI:57288"/>
    </ligand>
</feature>
<dbReference type="HAMAP" id="MF_01812">
    <property type="entry name" value="Eis"/>
    <property type="match status" value="1"/>
</dbReference>
<dbReference type="InterPro" id="IPR051554">
    <property type="entry name" value="Acetyltransferase_Eis"/>
</dbReference>
<keyword evidence="3 5" id="KW-0808">Transferase</keyword>
<dbReference type="Pfam" id="PF13530">
    <property type="entry name" value="SCP2_2"/>
    <property type="match status" value="1"/>
</dbReference>
<dbReference type="InterPro" id="IPR022902">
    <property type="entry name" value="NAcTrfase_Eis"/>
</dbReference>
<feature type="domain" description="N-acetyltransferase" evidence="6">
    <location>
        <begin position="7"/>
        <end position="160"/>
    </location>
</feature>
<comment type="caution">
    <text evidence="7">The sequence shown here is derived from an EMBL/GenBank/DDBJ whole genome shotgun (WGS) entry which is preliminary data.</text>
</comment>
<evidence type="ECO:0000259" key="6">
    <source>
        <dbReference type="PROSITE" id="PS51186"/>
    </source>
</evidence>
<feature type="binding site" evidence="5">
    <location>
        <begin position="126"/>
        <end position="127"/>
    </location>
    <ligand>
        <name>acetyl-CoA</name>
        <dbReference type="ChEBI" id="CHEBI:57288"/>
    </ligand>
</feature>
<dbReference type="PANTHER" id="PTHR37817">
    <property type="entry name" value="N-ACETYLTRANSFERASE EIS"/>
    <property type="match status" value="1"/>
</dbReference>
<organism evidence="7 8">
    <name type="scientific">Gordonia crocea</name>
    <dbReference type="NCBI Taxonomy" id="589162"/>
    <lineage>
        <taxon>Bacteria</taxon>
        <taxon>Bacillati</taxon>
        <taxon>Actinomycetota</taxon>
        <taxon>Actinomycetes</taxon>
        <taxon>Mycobacteriales</taxon>
        <taxon>Gordoniaceae</taxon>
        <taxon>Gordonia</taxon>
    </lineage>
</organism>
<reference evidence="8" key="1">
    <citation type="submission" date="2019-06" db="EMBL/GenBank/DDBJ databases">
        <title>Gordonia isolated from sludge of a wastewater treatment plant.</title>
        <authorList>
            <person name="Tamura T."/>
            <person name="Aoyama K."/>
            <person name="Kang Y."/>
            <person name="Saito S."/>
            <person name="Akiyama N."/>
            <person name="Yazawa K."/>
            <person name="Gonoi T."/>
            <person name="Mikami Y."/>
        </authorList>
    </citation>
    <scope>NUCLEOTIDE SEQUENCE [LARGE SCALE GENOMIC DNA]</scope>
    <source>
        <strain evidence="8">NBRC 107697</strain>
    </source>
</reference>
<dbReference type="InterPro" id="IPR000182">
    <property type="entry name" value="GNAT_dom"/>
</dbReference>
<dbReference type="InterPro" id="IPR016181">
    <property type="entry name" value="Acyl_CoA_acyltransferase"/>
</dbReference>
<dbReference type="Gene3D" id="3.40.630.30">
    <property type="match status" value="2"/>
</dbReference>
<dbReference type="InterPro" id="IPR036527">
    <property type="entry name" value="SCP2_sterol-bd_dom_sf"/>
</dbReference>
<feature type="active site" description="Proton acceptor; via carboxylate" evidence="5">
    <location>
        <position position="415"/>
    </location>
</feature>
<sequence>MASGSDLQFRSAVDEDWPEIFTADSRAFGITAPIDEAQRANERARIANADVVLALDPALPGEPLVGKAAYYRLAMSVPGGRVEFPGLTWVSVSPTHRRRGILRELITRLRAKWADEGHPIAALWASEATIYERFGFGPAIFAEDIRIDERQSLRAAAPARAQVRFVGAEEFAEAAPGLYERWAQVHPGVMARDALWWQAALDDRPSARAFTTGARHYLLHDDGYATYHLDSADMGDDELPTARIEEVVAVTDEAHTELWRVLAALDLVASTTATLPVGDPLRFKLADLRGAKTTAHYDTLWVAILDVPAALTARTYAADLDTTLVVEDPFGDAGGRYRLRIVDGSAEVTRDPAPGTGGGGEIACGIAALGSLYFGSVDARTLAAAGRLHADSPVLLAAFADVWRTAAHPATGADF</sequence>
<dbReference type="PANTHER" id="PTHR37817:SF1">
    <property type="entry name" value="N-ACETYLTRANSFERASE EIS"/>
    <property type="match status" value="1"/>
</dbReference>